<evidence type="ECO:0000259" key="7">
    <source>
        <dbReference type="PROSITE" id="PS50021"/>
    </source>
</evidence>
<gene>
    <name evidence="11" type="primary">LOC106067309</name>
</gene>
<feature type="region of interest" description="Disordered" evidence="6">
    <location>
        <begin position="680"/>
        <end position="759"/>
    </location>
</feature>
<feature type="region of interest" description="Disordered" evidence="6">
    <location>
        <begin position="1155"/>
        <end position="1179"/>
    </location>
</feature>
<evidence type="ECO:0000256" key="5">
    <source>
        <dbReference type="SAM" id="Coils"/>
    </source>
</evidence>
<dbReference type="SMART" id="SM00228">
    <property type="entry name" value="PDZ"/>
    <property type="match status" value="1"/>
</dbReference>
<dbReference type="SMART" id="SM00132">
    <property type="entry name" value="LIM"/>
    <property type="match status" value="1"/>
</dbReference>
<dbReference type="FunFam" id="1.10.418.10:FF:000038">
    <property type="entry name" value="LIM and calponin homology domains-containing protein 1"/>
    <property type="match status" value="1"/>
</dbReference>
<evidence type="ECO:0000256" key="4">
    <source>
        <dbReference type="PROSITE-ProRule" id="PRU00125"/>
    </source>
</evidence>
<feature type="compositionally biased region" description="Polar residues" evidence="6">
    <location>
        <begin position="405"/>
        <end position="416"/>
    </location>
</feature>
<organism evidence="10 11">
    <name type="scientific">Biomphalaria glabrata</name>
    <name type="common">Bloodfluke planorb</name>
    <name type="synonym">Freshwater snail</name>
    <dbReference type="NCBI Taxonomy" id="6526"/>
    <lineage>
        <taxon>Eukaryota</taxon>
        <taxon>Metazoa</taxon>
        <taxon>Spiralia</taxon>
        <taxon>Lophotrochozoa</taxon>
        <taxon>Mollusca</taxon>
        <taxon>Gastropoda</taxon>
        <taxon>Heterobranchia</taxon>
        <taxon>Euthyneura</taxon>
        <taxon>Panpulmonata</taxon>
        <taxon>Hygrophila</taxon>
        <taxon>Lymnaeoidea</taxon>
        <taxon>Planorbidae</taxon>
        <taxon>Biomphalaria</taxon>
    </lineage>
</organism>
<feature type="compositionally biased region" description="Basic and acidic residues" evidence="6">
    <location>
        <begin position="726"/>
        <end position="738"/>
    </location>
</feature>
<feature type="domain" description="Calponin-homology (CH)" evidence="7">
    <location>
        <begin position="25"/>
        <end position="133"/>
    </location>
</feature>
<feature type="region of interest" description="Disordered" evidence="6">
    <location>
        <begin position="933"/>
        <end position="1008"/>
    </location>
</feature>
<feature type="compositionally biased region" description="Pro residues" evidence="6">
    <location>
        <begin position="743"/>
        <end position="757"/>
    </location>
</feature>
<evidence type="ECO:0000313" key="10">
    <source>
        <dbReference type="Proteomes" id="UP001165740"/>
    </source>
</evidence>
<feature type="region of interest" description="Disordered" evidence="6">
    <location>
        <begin position="1361"/>
        <end position="1477"/>
    </location>
</feature>
<evidence type="ECO:0000256" key="3">
    <source>
        <dbReference type="ARBA" id="ARBA00023038"/>
    </source>
</evidence>
<name>A0A9W3B648_BIOGL</name>
<dbReference type="SUPFAM" id="SSF47576">
    <property type="entry name" value="Calponin-homology domain, CH-domain"/>
    <property type="match status" value="1"/>
</dbReference>
<dbReference type="RefSeq" id="XP_055894914.1">
    <property type="nucleotide sequence ID" value="XM_056038939.1"/>
</dbReference>
<dbReference type="CDD" id="cd21208">
    <property type="entry name" value="CH_LMO7-like"/>
    <property type="match status" value="1"/>
</dbReference>
<dbReference type="InterPro" id="IPR001715">
    <property type="entry name" value="CH_dom"/>
</dbReference>
<dbReference type="InterPro" id="IPR036034">
    <property type="entry name" value="PDZ_sf"/>
</dbReference>
<feature type="compositionally biased region" description="Basic and acidic residues" evidence="6">
    <location>
        <begin position="586"/>
        <end position="628"/>
    </location>
</feature>
<dbReference type="PROSITE" id="PS50023">
    <property type="entry name" value="LIM_DOMAIN_2"/>
    <property type="match status" value="1"/>
</dbReference>
<feature type="compositionally biased region" description="Low complexity" evidence="6">
    <location>
        <begin position="1695"/>
        <end position="1707"/>
    </location>
</feature>
<feature type="domain" description="LIM zinc-binding" evidence="8">
    <location>
        <begin position="1726"/>
        <end position="1792"/>
    </location>
</feature>
<dbReference type="PROSITE" id="PS50106">
    <property type="entry name" value="PDZ"/>
    <property type="match status" value="1"/>
</dbReference>
<feature type="region of interest" description="Disordered" evidence="6">
    <location>
        <begin position="872"/>
        <end position="899"/>
    </location>
</feature>
<dbReference type="GO" id="GO:0046872">
    <property type="term" value="F:metal ion binding"/>
    <property type="evidence" value="ECO:0007669"/>
    <property type="project" value="UniProtKB-KW"/>
</dbReference>
<evidence type="ECO:0000256" key="2">
    <source>
        <dbReference type="ARBA" id="ARBA00022833"/>
    </source>
</evidence>
<feature type="region of interest" description="Disordered" evidence="6">
    <location>
        <begin position="1602"/>
        <end position="1635"/>
    </location>
</feature>
<dbReference type="InterPro" id="IPR036872">
    <property type="entry name" value="CH_dom_sf"/>
</dbReference>
<keyword evidence="3 4" id="KW-0440">LIM domain</keyword>
<evidence type="ECO:0000259" key="8">
    <source>
        <dbReference type="PROSITE" id="PS50023"/>
    </source>
</evidence>
<dbReference type="OrthoDB" id="15627at2759"/>
<accession>A0A9W3B648</accession>
<feature type="compositionally biased region" description="Polar residues" evidence="6">
    <location>
        <begin position="263"/>
        <end position="281"/>
    </location>
</feature>
<feature type="compositionally biased region" description="Polar residues" evidence="6">
    <location>
        <begin position="1607"/>
        <end position="1621"/>
    </location>
</feature>
<dbReference type="Gene3D" id="2.30.42.10">
    <property type="match status" value="1"/>
</dbReference>
<dbReference type="InterPro" id="IPR029978">
    <property type="entry name" value="LMO-7"/>
</dbReference>
<keyword evidence="2 4" id="KW-0862">Zinc</keyword>
<protein>
    <submittedName>
        <fullName evidence="11">LIM and calponin homology domains-containing protein 1-like isoform X1</fullName>
    </submittedName>
</protein>
<feature type="compositionally biased region" description="Polar residues" evidence="6">
    <location>
        <begin position="1676"/>
        <end position="1694"/>
    </location>
</feature>
<feature type="compositionally biased region" description="Acidic residues" evidence="6">
    <location>
        <begin position="875"/>
        <end position="892"/>
    </location>
</feature>
<keyword evidence="10" id="KW-1185">Reference proteome</keyword>
<feature type="region of interest" description="Disordered" evidence="6">
    <location>
        <begin position="364"/>
        <end position="522"/>
    </location>
</feature>
<dbReference type="PROSITE" id="PS00478">
    <property type="entry name" value="LIM_DOMAIN_1"/>
    <property type="match status" value="1"/>
</dbReference>
<feature type="coiled-coil region" evidence="5">
    <location>
        <begin position="1238"/>
        <end position="1317"/>
    </location>
</feature>
<dbReference type="GeneID" id="106067309"/>
<feature type="region of interest" description="Disordered" evidence="6">
    <location>
        <begin position="1551"/>
        <end position="1574"/>
    </location>
</feature>
<sequence>MAEDDQETDYVIKLREEEEMEFYMDLAIHETERWIQAVTKKSVQYPDDTRKSLENGVLLCDLLNCLQPGVIKRINKLPTPIAGLDNINVFLKTCKSNFGLTDAQLFNPSDLEDLSQRAIAETGQLKEEYDKRLINVAITIFWLGKYASKNYHGPQLDLSAFAAFVHLRQNTDTVEREYQAPVLSSSHWDWSHGSQGRPAANSSSVDLSFHHTRDSSYDSFEKESFESLDEPDSKMPMTRYSSASALNKTRDSLNFHTFDSSYSNDRNSSLYRSSPDLANSSYHRRYSSTDSMDGSHNSGHSRQGSDALESNYATRRLSSQSNRKSSSSADPLQFVKLKGANDLAYTAEVQMRVAAESKLGASISRAKDDDADWQSDLSSWKNRRKSQSERTYHLQQELEQKEEINPTSAPKTYSQMQEDRERRRSSGRSFYPIEDENDDDDAFTPETKLVSSSSSSFTQAIPKDGVAAWAKDSDDENQNVKHNITKTNGVNSDDQNDKNNNFSDSIKAEENSNVSSKSSRSRLTDKLRAFDEDDNDTFYTKISDQDHRVPKFKGDSDNKIVGKNSINLTQSKAEDKGFSSEISSKWTKDTNGDVTTKKDNDASNKKSESYGKAKEMFSRSDSVSDRDNNSYQKITTVHNVGSRTQNKIGSIMKNFTDSENKVLEPKQGYNEKIDLSARKSAFQKDTSEYKPTPAPVPARRNFGSFPSKEESDGSSYESEGDEDEEDGRRHEDSLDSNKEPSPSSYPPIPTSNPPSVPQKPVAAVAPAIVSAPPVKADYNSKKNLLEKTIIISQKANNDKGFGFFLTGGIDNDAPITVSKVTLGSSADLCELKVKDTILSINHMDVSEKSTSEVGDIVGRAVSAGYIELRISRETNEDDFDDEEDFSSSEDEGQSNSNRQSAGEIYMNIDMNSNTSVMHQLAAEKAWLEQQIEDTERREAENRKPQKFSYEPVHTDQSNKVEVETRLTLSLDRSQDSLDDLSPSSFNTRPSPSSSQILEDDSDGSGPPAILRKWQRQRHKEEYTFDPVSDASETFKRISLNASLPRRNSNEDKKDFDRYRLPETNGTSSESWEKRIEDWTQQQDKKRQYVNSFDVTDQAKINEENKKLQEKYEEDLRKVEERKVEKRKEEDEAFISRAETAKMLEERRAERRARIQQTAAEAAGTSVQREQPESHTTSVTLSINKQQQPEYENMSFSHPKPFVPYSPPSSTLIIDPRNQQRQSENSIQFQMKIGSQPSADKETAQLLEAERERIRIEEMKKIEEERRRLEEEQKAKEREKLQAIREKEEEVRREKEKLELERQKFLKEQEEFKKLKEQQEQFLQKQQQEQLLLKQQQEQLFLKQQQEQLLLKQQQEQLQNQQEQLYSNRQEEPRLRKQQQDSYNSAPKLQPVAAKRQSASPSLRDKSSSSYNTSFTSSSPPKFTNSSQPTVSRNSYTLNTVNANHHPPPKQNAIPTSRLSRNLEGSSGDESDPSQAGHRFSREQMLAMNRRAKPMQALPSESNSQEATPKEEEVSSVTPITREAPSRVELHSLNSVPKAKFRDPSEIYVNVGTTNPALSPRHTEPNKRFTAPWMDNSDDKKRHTFSAFGEHWLIEEAERRRLAESSSKLPTTKTSVHSSNFSGPIKPANDNRWRGDTSMPQAIRQTLLQKTSGLRGSTPDLAFSSNTSYSSSRSSSLPPNESMTSQHNLSSSPKEYQQNYASQYNQQQPKSRYSQPDQGRAPVNGKQPCSHCNEEIGFGTAMVIEALGLFYHVQCFRCCVCHTSLGSGQHGADVRVRGSKLHCPNCYSNDEGVRKSSQAYHGRLIWIKVQ</sequence>
<dbReference type="GO" id="GO:0023051">
    <property type="term" value="P:regulation of signaling"/>
    <property type="evidence" value="ECO:0007669"/>
    <property type="project" value="InterPro"/>
</dbReference>
<keyword evidence="1 4" id="KW-0479">Metal-binding</keyword>
<keyword evidence="5" id="KW-0175">Coiled coil</keyword>
<evidence type="ECO:0000256" key="6">
    <source>
        <dbReference type="SAM" id="MobiDB-lite"/>
    </source>
</evidence>
<feature type="region of interest" description="Disordered" evidence="6">
    <location>
        <begin position="263"/>
        <end position="307"/>
    </location>
</feature>
<dbReference type="PANTHER" id="PTHR46767">
    <property type="entry name" value="LIM DOMAIN ONLY PROTEIN 7"/>
    <property type="match status" value="1"/>
</dbReference>
<feature type="compositionally biased region" description="Low complexity" evidence="6">
    <location>
        <begin position="1663"/>
        <end position="1675"/>
    </location>
</feature>
<dbReference type="OMA" id="QECTQED"/>
<dbReference type="Pfam" id="PF00412">
    <property type="entry name" value="LIM"/>
    <property type="match status" value="1"/>
</dbReference>
<feature type="compositionally biased region" description="Polar residues" evidence="6">
    <location>
        <begin position="480"/>
        <end position="504"/>
    </location>
</feature>
<feature type="region of interest" description="Disordered" evidence="6">
    <location>
        <begin position="572"/>
        <end position="631"/>
    </location>
</feature>
<evidence type="ECO:0000313" key="11">
    <source>
        <dbReference type="RefSeq" id="XP_055894914.1"/>
    </source>
</evidence>
<dbReference type="PROSITE" id="PS50021">
    <property type="entry name" value="CH"/>
    <property type="match status" value="1"/>
</dbReference>
<feature type="compositionally biased region" description="Low complexity" evidence="6">
    <location>
        <begin position="979"/>
        <end position="994"/>
    </location>
</feature>
<dbReference type="GO" id="GO:0030155">
    <property type="term" value="P:regulation of cell adhesion"/>
    <property type="evidence" value="ECO:0007669"/>
    <property type="project" value="InterPro"/>
</dbReference>
<evidence type="ECO:0000256" key="1">
    <source>
        <dbReference type="ARBA" id="ARBA00022723"/>
    </source>
</evidence>
<reference evidence="11" key="1">
    <citation type="submission" date="2025-08" db="UniProtKB">
        <authorList>
            <consortium name="RefSeq"/>
        </authorList>
    </citation>
    <scope>IDENTIFICATION</scope>
</reference>
<dbReference type="InterPro" id="IPR001781">
    <property type="entry name" value="Znf_LIM"/>
</dbReference>
<dbReference type="Gene3D" id="2.10.110.10">
    <property type="entry name" value="Cysteine Rich Protein"/>
    <property type="match status" value="1"/>
</dbReference>
<feature type="region of interest" description="Disordered" evidence="6">
    <location>
        <begin position="1493"/>
        <end position="1519"/>
    </location>
</feature>
<feature type="domain" description="PDZ" evidence="9">
    <location>
        <begin position="788"/>
        <end position="872"/>
    </location>
</feature>
<dbReference type="Pfam" id="PF00595">
    <property type="entry name" value="PDZ"/>
    <property type="match status" value="1"/>
</dbReference>
<feature type="compositionally biased region" description="Polar residues" evidence="6">
    <location>
        <begin position="1164"/>
        <end position="1179"/>
    </location>
</feature>
<dbReference type="Gene3D" id="1.10.418.10">
    <property type="entry name" value="Calponin-like domain"/>
    <property type="match status" value="1"/>
</dbReference>
<feature type="compositionally biased region" description="Acidic residues" evidence="6">
    <location>
        <begin position="433"/>
        <end position="443"/>
    </location>
</feature>
<feature type="region of interest" description="Disordered" evidence="6">
    <location>
        <begin position="1648"/>
        <end position="1726"/>
    </location>
</feature>
<dbReference type="Proteomes" id="UP001165740">
    <property type="component" value="Chromosome 8"/>
</dbReference>
<feature type="compositionally biased region" description="Basic and acidic residues" evidence="6">
    <location>
        <begin position="386"/>
        <end position="404"/>
    </location>
</feature>
<dbReference type="SMART" id="SM00033">
    <property type="entry name" value="CH"/>
    <property type="match status" value="1"/>
</dbReference>
<feature type="region of interest" description="Disordered" evidence="6">
    <location>
        <begin position="1045"/>
        <end position="1073"/>
    </location>
</feature>
<feature type="compositionally biased region" description="Basic and acidic residues" evidence="6">
    <location>
        <begin position="1368"/>
        <end position="1378"/>
    </location>
</feature>
<dbReference type="SUPFAM" id="SSF50156">
    <property type="entry name" value="PDZ domain-like"/>
    <property type="match status" value="1"/>
</dbReference>
<feature type="compositionally biased region" description="Basic and acidic residues" evidence="6">
    <location>
        <begin position="1047"/>
        <end position="1060"/>
    </location>
</feature>
<dbReference type="PANTHER" id="PTHR46767:SF1">
    <property type="entry name" value="LIM DOMAIN ONLY PROTEIN 7"/>
    <property type="match status" value="1"/>
</dbReference>
<feature type="compositionally biased region" description="Basic and acidic residues" evidence="6">
    <location>
        <begin position="933"/>
        <end position="943"/>
    </location>
</feature>
<feature type="compositionally biased region" description="Polar residues" evidence="6">
    <location>
        <begin position="288"/>
        <end position="304"/>
    </location>
</feature>
<evidence type="ECO:0000259" key="9">
    <source>
        <dbReference type="PROSITE" id="PS50106"/>
    </source>
</evidence>
<proteinExistence type="predicted"/>
<dbReference type="Pfam" id="PF00307">
    <property type="entry name" value="CH"/>
    <property type="match status" value="1"/>
</dbReference>
<feature type="compositionally biased region" description="Polar residues" evidence="6">
    <location>
        <begin position="1427"/>
        <end position="1442"/>
    </location>
</feature>
<feature type="compositionally biased region" description="Low complexity" evidence="6">
    <location>
        <begin position="1407"/>
        <end position="1426"/>
    </location>
</feature>
<dbReference type="InterPro" id="IPR001478">
    <property type="entry name" value="PDZ"/>
</dbReference>
<feature type="compositionally biased region" description="Basic and acidic residues" evidence="6">
    <location>
        <begin position="952"/>
        <end position="964"/>
    </location>
</feature>
<feature type="compositionally biased region" description="Polar residues" evidence="6">
    <location>
        <begin position="1452"/>
        <end position="1464"/>
    </location>
</feature>
<dbReference type="CDD" id="cd08368">
    <property type="entry name" value="LIM"/>
    <property type="match status" value="1"/>
</dbReference>